<evidence type="ECO:0000313" key="4">
    <source>
        <dbReference type="EnsemblFungi" id="MAPG_03516T0"/>
    </source>
</evidence>
<organism evidence="4 5">
    <name type="scientific">Magnaporthiopsis poae (strain ATCC 64411 / 73-15)</name>
    <name type="common">Kentucky bluegrass fungus</name>
    <name type="synonym">Magnaporthe poae</name>
    <dbReference type="NCBI Taxonomy" id="644358"/>
    <lineage>
        <taxon>Eukaryota</taxon>
        <taxon>Fungi</taxon>
        <taxon>Dikarya</taxon>
        <taxon>Ascomycota</taxon>
        <taxon>Pezizomycotina</taxon>
        <taxon>Sordariomycetes</taxon>
        <taxon>Sordariomycetidae</taxon>
        <taxon>Magnaporthales</taxon>
        <taxon>Magnaporthaceae</taxon>
        <taxon>Magnaporthiopsis</taxon>
    </lineage>
</organism>
<dbReference type="PANTHER" id="PTHR47332:SF6">
    <property type="entry name" value="SET DOMAIN-CONTAINING PROTEIN"/>
    <property type="match status" value="1"/>
</dbReference>
<keyword evidence="5" id="KW-1185">Reference proteome</keyword>
<reference evidence="3" key="1">
    <citation type="submission" date="2010-05" db="EMBL/GenBank/DDBJ databases">
        <title>The Genome Sequence of Magnaporthe poae strain ATCC 64411.</title>
        <authorList>
            <consortium name="The Broad Institute Genome Sequencing Platform"/>
            <consortium name="Broad Institute Genome Sequencing Center for Infectious Disease"/>
            <person name="Ma L.-J."/>
            <person name="Dead R."/>
            <person name="Young S."/>
            <person name="Zeng Q."/>
            <person name="Koehrsen M."/>
            <person name="Alvarado L."/>
            <person name="Berlin A."/>
            <person name="Chapman S.B."/>
            <person name="Chen Z."/>
            <person name="Freedman E."/>
            <person name="Gellesch M."/>
            <person name="Goldberg J."/>
            <person name="Griggs A."/>
            <person name="Gujja S."/>
            <person name="Heilman E.R."/>
            <person name="Heiman D."/>
            <person name="Hepburn T."/>
            <person name="Howarth C."/>
            <person name="Jen D."/>
            <person name="Larson L."/>
            <person name="Mehta T."/>
            <person name="Neiman D."/>
            <person name="Pearson M."/>
            <person name="Roberts A."/>
            <person name="Saif S."/>
            <person name="Shea T."/>
            <person name="Shenoy N."/>
            <person name="Sisk P."/>
            <person name="Stolte C."/>
            <person name="Sykes S."/>
            <person name="Walk T."/>
            <person name="White J."/>
            <person name="Yandava C."/>
            <person name="Haas B."/>
            <person name="Nusbaum C."/>
            <person name="Birren B."/>
        </authorList>
    </citation>
    <scope>NUCLEOTIDE SEQUENCE</scope>
    <source>
        <strain evidence="3">ATCC 64411</strain>
    </source>
</reference>
<evidence type="ECO:0000256" key="1">
    <source>
        <dbReference type="SAM" id="SignalP"/>
    </source>
</evidence>
<dbReference type="CDD" id="cd20071">
    <property type="entry name" value="SET_SMYD"/>
    <property type="match status" value="1"/>
</dbReference>
<accession>A0A0C4DU78</accession>
<feature type="signal peptide" evidence="1">
    <location>
        <begin position="1"/>
        <end position="24"/>
    </location>
</feature>
<evidence type="ECO:0000313" key="5">
    <source>
        <dbReference type="Proteomes" id="UP000011715"/>
    </source>
</evidence>
<dbReference type="InterPro" id="IPR053185">
    <property type="entry name" value="SET_domain_protein"/>
</dbReference>
<name>A0A0C4DU78_MAGP6</name>
<dbReference type="EMBL" id="GL876967">
    <property type="protein sequence ID" value="KLU84474.1"/>
    <property type="molecule type" value="Genomic_DNA"/>
</dbReference>
<reference evidence="4" key="4">
    <citation type="journal article" date="2015" name="G3 (Bethesda)">
        <title>Genome sequences of three phytopathogenic species of the Magnaporthaceae family of fungi.</title>
        <authorList>
            <person name="Okagaki L.H."/>
            <person name="Nunes C.C."/>
            <person name="Sailsbery J."/>
            <person name="Clay B."/>
            <person name="Brown D."/>
            <person name="John T."/>
            <person name="Oh Y."/>
            <person name="Young N."/>
            <person name="Fitzgerald M."/>
            <person name="Haas B.J."/>
            <person name="Zeng Q."/>
            <person name="Young S."/>
            <person name="Adiconis X."/>
            <person name="Fan L."/>
            <person name="Levin J.Z."/>
            <person name="Mitchell T.K."/>
            <person name="Okubara P.A."/>
            <person name="Farman M.L."/>
            <person name="Kohn L.M."/>
            <person name="Birren B."/>
            <person name="Ma L.-J."/>
            <person name="Dean R.A."/>
        </authorList>
    </citation>
    <scope>NUCLEOTIDE SEQUENCE</scope>
    <source>
        <strain evidence="4">ATCC 64411 / 73-15</strain>
    </source>
</reference>
<feature type="domain" description="SET" evidence="2">
    <location>
        <begin position="159"/>
        <end position="304"/>
    </location>
</feature>
<dbReference type="OrthoDB" id="438641at2759"/>
<dbReference type="STRING" id="644358.A0A0C4DU78"/>
<evidence type="ECO:0000259" key="2">
    <source>
        <dbReference type="PROSITE" id="PS50280"/>
    </source>
</evidence>
<dbReference type="Proteomes" id="UP000011715">
    <property type="component" value="Unassembled WGS sequence"/>
</dbReference>
<dbReference type="AlphaFoldDB" id="A0A0C4DU78"/>
<dbReference type="SUPFAM" id="SSF82199">
    <property type="entry name" value="SET domain"/>
    <property type="match status" value="1"/>
</dbReference>
<dbReference type="EMBL" id="ADBL01000845">
    <property type="status" value="NOT_ANNOTATED_CDS"/>
    <property type="molecule type" value="Genomic_DNA"/>
</dbReference>
<sequence length="452" mass="49171">MPGASKHQTFFICVLQAWQHVTAAADTTPRQCLWLPAGPLSPGAPTGGNPSIFGNCPAVVDEATSAHRGKWEPWTRPPFCSRPRPHGQIPYCIYTHSSLAGSGSGISILTTPDLAAATAPLVDGLYPVWGLPSSSGAVPGAAGGRERGDADVQEPRFPPPYEVQSIAGKGKGVVANASILAGELLFRERPVLVDMMTWPAYVNTQQHRAMLDRALARLSPADRAAVKGLSYHNKEHIVEGIMAANTFSITLNGIPHSGLYPRIARINHACRPNAFVRYRRSTLELEVVAYKDIEPSTELSLSYTPLNLLSKDRRQLLRRWGFDCACPLCSAHHDIVETSDRNRQRVQDILEELDHADMRAALARVDDDSIVAARLSEIDDIMQQEGIEAQAGDVDAIAAELFLRAGALAKARTYAQGAVRKLRVFAGADSERTEQAEAFLRRLVGEPIIPSR</sequence>
<dbReference type="InterPro" id="IPR001214">
    <property type="entry name" value="SET_dom"/>
</dbReference>
<feature type="chain" id="PRO_5007392873" description="SET domain-containing protein" evidence="1">
    <location>
        <begin position="25"/>
        <end position="452"/>
    </location>
</feature>
<dbReference type="SMART" id="SM00317">
    <property type="entry name" value="SET"/>
    <property type="match status" value="1"/>
</dbReference>
<dbReference type="VEuPathDB" id="FungiDB:MAPG_03516"/>
<reference evidence="5" key="2">
    <citation type="submission" date="2010-05" db="EMBL/GenBank/DDBJ databases">
        <title>The genome sequence of Magnaporthe poae strain ATCC 64411.</title>
        <authorList>
            <person name="Ma L.-J."/>
            <person name="Dead R."/>
            <person name="Young S."/>
            <person name="Zeng Q."/>
            <person name="Koehrsen M."/>
            <person name="Alvarado L."/>
            <person name="Berlin A."/>
            <person name="Chapman S.B."/>
            <person name="Chen Z."/>
            <person name="Freedman E."/>
            <person name="Gellesch M."/>
            <person name="Goldberg J."/>
            <person name="Griggs A."/>
            <person name="Gujja S."/>
            <person name="Heilman E.R."/>
            <person name="Heiman D."/>
            <person name="Hepburn T."/>
            <person name="Howarth C."/>
            <person name="Jen D."/>
            <person name="Larson L."/>
            <person name="Mehta T."/>
            <person name="Neiman D."/>
            <person name="Pearson M."/>
            <person name="Roberts A."/>
            <person name="Saif S."/>
            <person name="Shea T."/>
            <person name="Shenoy N."/>
            <person name="Sisk P."/>
            <person name="Stolte C."/>
            <person name="Sykes S."/>
            <person name="Walk T."/>
            <person name="White J."/>
            <person name="Yandava C."/>
            <person name="Haas B."/>
            <person name="Nusbaum C."/>
            <person name="Birren B."/>
        </authorList>
    </citation>
    <scope>NUCLEOTIDE SEQUENCE [LARGE SCALE GENOMIC DNA]</scope>
    <source>
        <strain evidence="5">ATCC 64411 / 73-15</strain>
    </source>
</reference>
<dbReference type="PROSITE" id="PS50280">
    <property type="entry name" value="SET"/>
    <property type="match status" value="1"/>
</dbReference>
<dbReference type="InterPro" id="IPR046341">
    <property type="entry name" value="SET_dom_sf"/>
</dbReference>
<evidence type="ECO:0000313" key="3">
    <source>
        <dbReference type="EMBL" id="KLU84474.1"/>
    </source>
</evidence>
<dbReference type="EnsemblFungi" id="MAPG_03516T0">
    <property type="protein sequence ID" value="MAPG_03516T0"/>
    <property type="gene ID" value="MAPG_03516"/>
</dbReference>
<dbReference type="eggNOG" id="KOG2084">
    <property type="taxonomic scope" value="Eukaryota"/>
</dbReference>
<protein>
    <recommendedName>
        <fullName evidence="2">SET domain-containing protein</fullName>
    </recommendedName>
</protein>
<gene>
    <name evidence="3" type="ORF">MAPG_03516</name>
</gene>
<proteinExistence type="predicted"/>
<dbReference type="Gene3D" id="2.170.270.10">
    <property type="entry name" value="SET domain"/>
    <property type="match status" value="1"/>
</dbReference>
<reference evidence="4" key="5">
    <citation type="submission" date="2015-06" db="UniProtKB">
        <authorList>
            <consortium name="EnsemblFungi"/>
        </authorList>
    </citation>
    <scope>IDENTIFICATION</scope>
    <source>
        <strain evidence="4">ATCC 64411</strain>
    </source>
</reference>
<dbReference type="PANTHER" id="PTHR47332">
    <property type="entry name" value="SET DOMAIN-CONTAINING PROTEIN 5"/>
    <property type="match status" value="1"/>
</dbReference>
<reference evidence="3" key="3">
    <citation type="submission" date="2011-03" db="EMBL/GenBank/DDBJ databases">
        <title>Annotation of Magnaporthe poae ATCC 64411.</title>
        <authorList>
            <person name="Ma L.-J."/>
            <person name="Dead R."/>
            <person name="Young S.K."/>
            <person name="Zeng Q."/>
            <person name="Gargeya S."/>
            <person name="Fitzgerald M."/>
            <person name="Haas B."/>
            <person name="Abouelleil A."/>
            <person name="Alvarado L."/>
            <person name="Arachchi H.M."/>
            <person name="Berlin A."/>
            <person name="Brown A."/>
            <person name="Chapman S.B."/>
            <person name="Chen Z."/>
            <person name="Dunbar C."/>
            <person name="Freedman E."/>
            <person name="Gearin G."/>
            <person name="Gellesch M."/>
            <person name="Goldberg J."/>
            <person name="Griggs A."/>
            <person name="Gujja S."/>
            <person name="Heiman D."/>
            <person name="Howarth C."/>
            <person name="Larson L."/>
            <person name="Lui A."/>
            <person name="MacDonald P.J.P."/>
            <person name="Mehta T."/>
            <person name="Montmayeur A."/>
            <person name="Murphy C."/>
            <person name="Neiman D."/>
            <person name="Pearson M."/>
            <person name="Priest M."/>
            <person name="Roberts A."/>
            <person name="Saif S."/>
            <person name="Shea T."/>
            <person name="Shenoy N."/>
            <person name="Sisk P."/>
            <person name="Stolte C."/>
            <person name="Sykes S."/>
            <person name="Yandava C."/>
            <person name="Wortman J."/>
            <person name="Nusbaum C."/>
            <person name="Birren B."/>
        </authorList>
    </citation>
    <scope>NUCLEOTIDE SEQUENCE</scope>
    <source>
        <strain evidence="3">ATCC 64411</strain>
    </source>
</reference>
<keyword evidence="1" id="KW-0732">Signal</keyword>
<dbReference type="Pfam" id="PF00856">
    <property type="entry name" value="SET"/>
    <property type="match status" value="1"/>
</dbReference>
<dbReference type="OMA" id="CKPRTER"/>